<reference evidence="3" key="2">
    <citation type="submission" date="2022-07" db="EMBL/GenBank/DDBJ databases">
        <title>Genomic of Streptomyces cavourensis F2.</title>
        <authorList>
            <person name="Hu S."/>
            <person name="Liang W."/>
        </authorList>
    </citation>
    <scope>NUCLEOTIDE SEQUENCE</scope>
    <source>
        <strain evidence="3">F2</strain>
    </source>
</reference>
<accession>A0AAD0Q1S6</accession>
<evidence type="ECO:0000256" key="1">
    <source>
        <dbReference type="SAM" id="MobiDB-lite"/>
    </source>
</evidence>
<dbReference type="Proteomes" id="UP001058236">
    <property type="component" value="Chromosome"/>
</dbReference>
<dbReference type="SUPFAM" id="SSF53335">
    <property type="entry name" value="S-adenosyl-L-methionine-dependent methyltransferases"/>
    <property type="match status" value="1"/>
</dbReference>
<dbReference type="PANTHER" id="PTHR43667">
    <property type="entry name" value="CYCLOPROPANE-FATTY-ACYL-PHOSPHOLIPID SYNTHASE"/>
    <property type="match status" value="1"/>
</dbReference>
<proteinExistence type="predicted"/>
<dbReference type="GO" id="GO:0032259">
    <property type="term" value="P:methylation"/>
    <property type="evidence" value="ECO:0007669"/>
    <property type="project" value="UniProtKB-KW"/>
</dbReference>
<evidence type="ECO:0000313" key="4">
    <source>
        <dbReference type="Proteomes" id="UP000253779"/>
    </source>
</evidence>
<sequence>MTAPTHPLPTEPTPGPPQPTPASVPAPHAAGSTPAAGPALHPAGSTSESVPAPASRKGSQPARGAASPSPVPGPAVQQRPAVDPARWPDVAAPPRASRLRTALAERIVRRALARLPLRARLAGAEDIGLGGPLMEIREPEAFFRRIGASGLIGFGESYMAGEWEAPDLVAVLTVLAGNAADLVPAPLQRLRPLWALRKPAAQLNTPEGSRENISRHYDLSNDLFALFLDGTLSYSSAVFRSLPATQDLLPAAQHRKIDLLLDAAGVGEGTRLLEIGTGWGELALRAAARGARVVSVTLSAEQRELARTRIREAGYEDRVEVRLCDYRQVTGAYDAVVSVEMIEAVGEEFWPVYFTALDRLLAPGGRVALQAITMPDERLRASRSTYTWIHKYIFPGGLLPSTEAIERVTTGHTRLRTVRRSGYGAHYAETLRLWRERFTERSAEVDALGFDAVFRRMWTFYLAYSEAGFRSGYLDVQQLLLTRDQSPAQEAL</sequence>
<dbReference type="CDD" id="cd02440">
    <property type="entry name" value="AdoMet_MTases"/>
    <property type="match status" value="1"/>
</dbReference>
<dbReference type="GO" id="GO:0008168">
    <property type="term" value="F:methyltransferase activity"/>
    <property type="evidence" value="ECO:0007669"/>
    <property type="project" value="UniProtKB-KW"/>
</dbReference>
<evidence type="ECO:0000313" key="2">
    <source>
        <dbReference type="EMBL" id="AXI70693.1"/>
    </source>
</evidence>
<dbReference type="Gene3D" id="3.40.50.150">
    <property type="entry name" value="Vaccinia Virus protein VP39"/>
    <property type="match status" value="1"/>
</dbReference>
<dbReference type="AlphaFoldDB" id="A0AAD0Q1S6"/>
<feature type="compositionally biased region" description="Pro residues" evidence="1">
    <location>
        <begin position="1"/>
        <end position="24"/>
    </location>
</feature>
<dbReference type="EMBL" id="CP030930">
    <property type="protein sequence ID" value="AXI70693.1"/>
    <property type="molecule type" value="Genomic_DNA"/>
</dbReference>
<dbReference type="EC" id="2.1.1.-" evidence="3"/>
<evidence type="ECO:0000313" key="3">
    <source>
        <dbReference type="EMBL" id="UTR81021.1"/>
    </source>
</evidence>
<dbReference type="InterPro" id="IPR050723">
    <property type="entry name" value="CFA/CMAS"/>
</dbReference>
<feature type="region of interest" description="Disordered" evidence="1">
    <location>
        <begin position="1"/>
        <end position="93"/>
    </location>
</feature>
<dbReference type="Pfam" id="PF02353">
    <property type="entry name" value="CMAS"/>
    <property type="match status" value="1"/>
</dbReference>
<gene>
    <name evidence="2" type="ORF">DTW94_04865</name>
    <name evidence="3" type="ORF">NLU04_22385</name>
</gene>
<organism evidence="2 4">
    <name type="scientific">Streptomyces cavourensis</name>
    <dbReference type="NCBI Taxonomy" id="67258"/>
    <lineage>
        <taxon>Bacteria</taxon>
        <taxon>Bacillati</taxon>
        <taxon>Actinomycetota</taxon>
        <taxon>Actinomycetes</taxon>
        <taxon>Kitasatosporales</taxon>
        <taxon>Streptomycetaceae</taxon>
        <taxon>Streptomyces</taxon>
    </lineage>
</organism>
<name>A0AAD0Q1S6_9ACTN</name>
<keyword evidence="2" id="KW-0489">Methyltransferase</keyword>
<dbReference type="KEGG" id="scav:CVT27_04710"/>
<keyword evidence="3" id="KW-0808">Transferase</keyword>
<evidence type="ECO:0000313" key="5">
    <source>
        <dbReference type="Proteomes" id="UP001058236"/>
    </source>
</evidence>
<dbReference type="Proteomes" id="UP000253779">
    <property type="component" value="Chromosome"/>
</dbReference>
<dbReference type="InterPro" id="IPR029063">
    <property type="entry name" value="SAM-dependent_MTases_sf"/>
</dbReference>
<dbReference type="EMBL" id="CP101397">
    <property type="protein sequence ID" value="UTR81021.1"/>
    <property type="molecule type" value="Genomic_DNA"/>
</dbReference>
<reference evidence="2 4" key="1">
    <citation type="submission" date="2018-07" db="EMBL/GenBank/DDBJ databases">
        <title>Complete genome sequence of soil actinomycete Streptomyces cavourensis tj430.</title>
        <authorList>
            <person name="Wang P."/>
            <person name="Huang Y."/>
        </authorList>
    </citation>
    <scope>NUCLEOTIDE SEQUENCE [LARGE SCALE GENOMIC DNA]</scope>
    <source>
        <strain evidence="2 4">TJ430</strain>
    </source>
</reference>
<dbReference type="PANTHER" id="PTHR43667:SF2">
    <property type="entry name" value="FATTY ACID C-METHYL TRANSFERASE"/>
    <property type="match status" value="1"/>
</dbReference>
<protein>
    <submittedName>
        <fullName evidence="3">Class I SAM-dependent methyltransferase</fullName>
        <ecNumber evidence="3">2.1.1.-</ecNumber>
    </submittedName>
    <submittedName>
        <fullName evidence="2">Methyltransferase domain-containing protein</fullName>
    </submittedName>
</protein>
<keyword evidence="5" id="KW-1185">Reference proteome</keyword>
<dbReference type="RefSeq" id="WP_114929868.1">
    <property type="nucleotide sequence ID" value="NZ_CP024957.1"/>
</dbReference>